<dbReference type="CDD" id="cd05233">
    <property type="entry name" value="SDR_c"/>
    <property type="match status" value="1"/>
</dbReference>
<organism evidence="5">
    <name type="scientific">Phaeodactylum tricornutum</name>
    <name type="common">Diatom</name>
    <dbReference type="NCBI Taxonomy" id="2850"/>
    <lineage>
        <taxon>Eukaryota</taxon>
        <taxon>Sar</taxon>
        <taxon>Stramenopiles</taxon>
        <taxon>Ochrophyta</taxon>
        <taxon>Bacillariophyta</taxon>
        <taxon>Bacillariophyceae</taxon>
        <taxon>Bacillariophycidae</taxon>
        <taxon>Naviculales</taxon>
        <taxon>Phaeodactylaceae</taxon>
        <taxon>Phaeodactylum</taxon>
    </lineage>
</organism>
<name>A0A8J9T1X4_PHATR</name>
<dbReference type="SMART" id="SM00822">
    <property type="entry name" value="PKS_KR"/>
    <property type="match status" value="1"/>
</dbReference>
<dbReference type="InterPro" id="IPR002347">
    <property type="entry name" value="SDR_fam"/>
</dbReference>
<evidence type="ECO:0000256" key="3">
    <source>
        <dbReference type="ARBA" id="ARBA00023027"/>
    </source>
</evidence>
<dbReference type="Pfam" id="PF00106">
    <property type="entry name" value="adh_short"/>
    <property type="match status" value="1"/>
</dbReference>
<evidence type="ECO:0000259" key="4">
    <source>
        <dbReference type="SMART" id="SM00822"/>
    </source>
</evidence>
<dbReference type="Gene3D" id="3.40.50.720">
    <property type="entry name" value="NAD(P)-binding Rossmann-like Domain"/>
    <property type="match status" value="1"/>
</dbReference>
<protein>
    <recommendedName>
        <fullName evidence="4">Ketoreductase domain-containing protein</fullName>
    </recommendedName>
</protein>
<dbReference type="InterPro" id="IPR057326">
    <property type="entry name" value="KR_dom"/>
</dbReference>
<dbReference type="InterPro" id="IPR020904">
    <property type="entry name" value="Sc_DH/Rdtase_CS"/>
</dbReference>
<dbReference type="PANTHER" id="PTHR24321">
    <property type="entry name" value="DEHYDROGENASES, SHORT CHAIN"/>
    <property type="match status" value="1"/>
</dbReference>
<keyword evidence="2" id="KW-0560">Oxidoreductase</keyword>
<dbReference type="EMBL" id="OU594954">
    <property type="protein sequence ID" value="CAG9280250.1"/>
    <property type="molecule type" value="Genomic_DNA"/>
</dbReference>
<sequence>MTSSPYADKIVLVTGASSGMGKATAIYLAGKGVKAITLFARGKDRLDEVANEIKAMDTATKTLIVVGDASKAGDNQRAIDETVAAFGGINSAFVNAGVYRGELPLADTPDEAIEDVLNVNVKGVIYALRCLIPAISKTVGDDKDMPTGSIVVNSSCMGASVIAPKSNGSSIYSASKAFVNSLVLSAATENAPRIRVNGVMPGVVQTSIMPVDDATYQMLGAAVQPLYGRPGKSVEVASLVSYLISNEASFISGTNIKADGLWSLSGDNM</sequence>
<dbReference type="InterPro" id="IPR036291">
    <property type="entry name" value="NAD(P)-bd_dom_sf"/>
</dbReference>
<evidence type="ECO:0000313" key="5">
    <source>
        <dbReference type="EMBL" id="CAG9280250.1"/>
    </source>
</evidence>
<dbReference type="GO" id="GO:0016491">
    <property type="term" value="F:oxidoreductase activity"/>
    <property type="evidence" value="ECO:0007669"/>
    <property type="project" value="UniProtKB-KW"/>
</dbReference>
<evidence type="ECO:0000256" key="1">
    <source>
        <dbReference type="ARBA" id="ARBA00006484"/>
    </source>
</evidence>
<feature type="domain" description="Ketoreductase" evidence="4">
    <location>
        <begin position="9"/>
        <end position="197"/>
    </location>
</feature>
<comment type="similarity">
    <text evidence="1">Belongs to the short-chain dehydrogenases/reductases (SDR) family.</text>
</comment>
<dbReference type="PROSITE" id="PS00061">
    <property type="entry name" value="ADH_SHORT"/>
    <property type="match status" value="1"/>
</dbReference>
<proteinExistence type="inferred from homology"/>
<gene>
    <name evidence="5" type="ORF">PTTT1_LOCUS12679</name>
</gene>
<dbReference type="PANTHER" id="PTHR24321:SF8">
    <property type="entry name" value="ESTRADIOL 17-BETA-DEHYDROGENASE 8-RELATED"/>
    <property type="match status" value="1"/>
</dbReference>
<dbReference type="PRINTS" id="PR00081">
    <property type="entry name" value="GDHRDH"/>
</dbReference>
<accession>A0A8J9T1X4</accession>
<dbReference type="AlphaFoldDB" id="A0A8J9T1X4"/>
<dbReference type="SUPFAM" id="SSF51735">
    <property type="entry name" value="NAD(P)-binding Rossmann-fold domains"/>
    <property type="match status" value="1"/>
</dbReference>
<keyword evidence="3" id="KW-0520">NAD</keyword>
<reference evidence="5" key="1">
    <citation type="submission" date="2022-02" db="EMBL/GenBank/DDBJ databases">
        <authorList>
            <person name="Giguere J D."/>
        </authorList>
    </citation>
    <scope>NUCLEOTIDE SEQUENCE</scope>
    <source>
        <strain evidence="5">CCAP 1055/1</strain>
    </source>
</reference>
<dbReference type="Proteomes" id="UP000836788">
    <property type="component" value="Chromosome 13"/>
</dbReference>
<evidence type="ECO:0000256" key="2">
    <source>
        <dbReference type="ARBA" id="ARBA00023002"/>
    </source>
</evidence>